<sequence>MNWTGKALAEDLVKGRDQTQWLTWIQIPLGSVMWNGHTPRADVLAARKSFSNPSFIIYEVKISRSDFQADINKGKYRSYFEHCSQLYFAAPKGLITKDDIPEGTGLIVRGDNGWRVVKAAPRREHTPKVELMLKLLMRGYEDHLVQWKQADRLKNLEYKGLKEAGSQFGIKVARDLASASDLIELANKIKDEVGKLLGKDYDSIYNAIWGLRSDVDSLLAQRRYAPETMQLVTIVDELLRGVRIYSTSAPAQLRRIADSLDARLNAEGK</sequence>
<comment type="caution">
    <text evidence="1">The sequence shown here is derived from an EMBL/GenBank/DDBJ whole genome shotgun (WGS) entry which is preliminary data.</text>
</comment>
<accession>A0A0F9SC48</accession>
<dbReference type="AlphaFoldDB" id="A0A0F9SC48"/>
<reference evidence="1" key="1">
    <citation type="journal article" date="2015" name="Nature">
        <title>Complex archaea that bridge the gap between prokaryotes and eukaryotes.</title>
        <authorList>
            <person name="Spang A."/>
            <person name="Saw J.H."/>
            <person name="Jorgensen S.L."/>
            <person name="Zaremba-Niedzwiedzka K."/>
            <person name="Martijn J."/>
            <person name="Lind A.E."/>
            <person name="van Eijk R."/>
            <person name="Schleper C."/>
            <person name="Guy L."/>
            <person name="Ettema T.J."/>
        </authorList>
    </citation>
    <scope>NUCLEOTIDE SEQUENCE</scope>
</reference>
<evidence type="ECO:0000313" key="1">
    <source>
        <dbReference type="EMBL" id="KKN34581.1"/>
    </source>
</evidence>
<organism evidence="1">
    <name type="scientific">marine sediment metagenome</name>
    <dbReference type="NCBI Taxonomy" id="412755"/>
    <lineage>
        <taxon>unclassified sequences</taxon>
        <taxon>metagenomes</taxon>
        <taxon>ecological metagenomes</taxon>
    </lineage>
</organism>
<proteinExistence type="predicted"/>
<protein>
    <recommendedName>
        <fullName evidence="2">MmcB family DNA repair protein</fullName>
    </recommendedName>
</protein>
<gene>
    <name evidence="1" type="ORF">LCGC14_0792210</name>
</gene>
<dbReference type="InterPro" id="IPR009394">
    <property type="entry name" value="MmcB-like"/>
</dbReference>
<dbReference type="EMBL" id="LAZR01002096">
    <property type="protein sequence ID" value="KKN34581.1"/>
    <property type="molecule type" value="Genomic_DNA"/>
</dbReference>
<name>A0A0F9SC48_9ZZZZ</name>
<dbReference type="Pfam" id="PF06319">
    <property type="entry name" value="MmcB-like"/>
    <property type="match status" value="1"/>
</dbReference>
<evidence type="ECO:0008006" key="2">
    <source>
        <dbReference type="Google" id="ProtNLM"/>
    </source>
</evidence>